<keyword evidence="5 8" id="KW-0812">Transmembrane</keyword>
<evidence type="ECO:0000259" key="9">
    <source>
        <dbReference type="Pfam" id="PF13231"/>
    </source>
</evidence>
<organism evidence="10 11">
    <name type="scientific">Stenotrophomonas nitritireducens</name>
    <dbReference type="NCBI Taxonomy" id="83617"/>
    <lineage>
        <taxon>Bacteria</taxon>
        <taxon>Pseudomonadati</taxon>
        <taxon>Pseudomonadota</taxon>
        <taxon>Gammaproteobacteria</taxon>
        <taxon>Lysobacterales</taxon>
        <taxon>Lysobacteraceae</taxon>
        <taxon>Stenotrophomonas</taxon>
    </lineage>
</organism>
<feature type="transmembrane region" description="Helical" evidence="8">
    <location>
        <begin position="154"/>
        <end position="182"/>
    </location>
</feature>
<feature type="transmembrane region" description="Helical" evidence="8">
    <location>
        <begin position="237"/>
        <end position="263"/>
    </location>
</feature>
<dbReference type="EMBL" id="LDJG01000001">
    <property type="protein sequence ID" value="KRG60889.1"/>
    <property type="molecule type" value="Genomic_DNA"/>
</dbReference>
<evidence type="ECO:0000256" key="1">
    <source>
        <dbReference type="ARBA" id="ARBA00004651"/>
    </source>
</evidence>
<evidence type="ECO:0000256" key="8">
    <source>
        <dbReference type="SAM" id="Phobius"/>
    </source>
</evidence>
<evidence type="ECO:0000313" key="11">
    <source>
        <dbReference type="Proteomes" id="UP000050902"/>
    </source>
</evidence>
<sequence>MQVGQRARNAFVVLWVVITALKAVVAARLPLFVDEAFYWQEGRHLAAAYSDLPALTAWMTRFGEELAGHHAFGIRLPFLVMGALLPWMVVRISARWFGARFGWQAGSLTLLMPLSATLGILAVPDVPMAFAAVLCLDAGARLLRNVDAGSALMLASGLVLGALSHYRFIGVIGVGFIALLLLPEGRRTLRDARIWVALTVGIVAWLPLLAWNLDNQDAGLKFQLVERHPWAFQSSGLWFLAIQPLLVTPLLCIAMWQACVAGIRPLPAGPHPVQWRYFALVGGVSTLAIFLLGFFTDVERISFHWPLPGYFALLVAVPLILGRWPRLWRRLAWVLALAGVVCAFGYYLVAASPALREQLAGNKFYPRNFAGWQPLADAVREELAGMPEGTRVVAGSFKVGAELGFLRDDASIHVLPHPLNDKHGRTAQLALWKLIGEDPHPGQRLLVLAPGDQRYRDLLARYHQVCALVGPLPPPRVVSTDHGYQRFLLFRLPAGKQQGACVTPAMAWVNMPEPDAVVRGVVDVQGWAFKDGVGLAGVDVLVDGKVVAVADYGADYDVTGYWKVSTDPYHPKVGFNAHLDGAALAPGRHWLGLRLRGRDGSVEEWQEQPFEVPAR</sequence>
<evidence type="ECO:0000256" key="3">
    <source>
        <dbReference type="ARBA" id="ARBA00022676"/>
    </source>
</evidence>
<evidence type="ECO:0000256" key="7">
    <source>
        <dbReference type="ARBA" id="ARBA00023136"/>
    </source>
</evidence>
<feature type="transmembrane region" description="Helical" evidence="8">
    <location>
        <begin position="275"/>
        <end position="295"/>
    </location>
</feature>
<feature type="domain" description="Glycosyltransferase RgtA/B/C/D-like" evidence="9">
    <location>
        <begin position="53"/>
        <end position="211"/>
    </location>
</feature>
<reference evidence="10 11" key="1">
    <citation type="submission" date="2015-05" db="EMBL/GenBank/DDBJ databases">
        <title>Genome sequencing and analysis of members of genus Stenotrophomonas.</title>
        <authorList>
            <person name="Patil P.P."/>
            <person name="Midha S."/>
            <person name="Patil P.B."/>
        </authorList>
    </citation>
    <scope>NUCLEOTIDE SEQUENCE [LARGE SCALE GENOMIC DNA]</scope>
    <source>
        <strain evidence="10 11">DSM 12575</strain>
    </source>
</reference>
<keyword evidence="3" id="KW-0328">Glycosyltransferase</keyword>
<comment type="caution">
    <text evidence="10">The sequence shown here is derived from an EMBL/GenBank/DDBJ whole genome shotgun (WGS) entry which is preliminary data.</text>
</comment>
<evidence type="ECO:0000256" key="2">
    <source>
        <dbReference type="ARBA" id="ARBA00022475"/>
    </source>
</evidence>
<evidence type="ECO:0000256" key="5">
    <source>
        <dbReference type="ARBA" id="ARBA00022692"/>
    </source>
</evidence>
<keyword evidence="7 8" id="KW-0472">Membrane</keyword>
<dbReference type="InterPro" id="IPR038731">
    <property type="entry name" value="RgtA/B/C-like"/>
</dbReference>
<feature type="transmembrane region" description="Helical" evidence="8">
    <location>
        <begin position="72"/>
        <end position="90"/>
    </location>
</feature>
<feature type="transmembrane region" description="Helical" evidence="8">
    <location>
        <begin position="110"/>
        <end position="134"/>
    </location>
</feature>
<keyword evidence="11" id="KW-1185">Reference proteome</keyword>
<proteinExistence type="predicted"/>
<name>A0ABR5NPL1_9GAMM</name>
<dbReference type="Proteomes" id="UP000050902">
    <property type="component" value="Unassembled WGS sequence"/>
</dbReference>
<feature type="transmembrane region" description="Helical" evidence="8">
    <location>
        <begin position="194"/>
        <end position="213"/>
    </location>
</feature>
<dbReference type="InterPro" id="IPR050297">
    <property type="entry name" value="LipidA_mod_glycosyltrf_83"/>
</dbReference>
<keyword evidence="6 8" id="KW-1133">Transmembrane helix</keyword>
<dbReference type="PANTHER" id="PTHR33908">
    <property type="entry name" value="MANNOSYLTRANSFERASE YKCB-RELATED"/>
    <property type="match status" value="1"/>
</dbReference>
<gene>
    <name evidence="10" type="ORF">ABB22_00290</name>
</gene>
<keyword evidence="4" id="KW-0808">Transferase</keyword>
<evidence type="ECO:0000313" key="10">
    <source>
        <dbReference type="EMBL" id="KRG60889.1"/>
    </source>
</evidence>
<feature type="transmembrane region" description="Helical" evidence="8">
    <location>
        <begin position="307"/>
        <end position="324"/>
    </location>
</feature>
<protein>
    <submittedName>
        <fullName evidence="10">Membrane protein</fullName>
    </submittedName>
</protein>
<comment type="subcellular location">
    <subcellularLocation>
        <location evidence="1">Cell membrane</location>
        <topology evidence="1">Multi-pass membrane protein</topology>
    </subcellularLocation>
</comment>
<evidence type="ECO:0000256" key="4">
    <source>
        <dbReference type="ARBA" id="ARBA00022679"/>
    </source>
</evidence>
<dbReference type="RefSeq" id="WP_055767751.1">
    <property type="nucleotide sequence ID" value="NZ_LDJG01000001.1"/>
</dbReference>
<dbReference type="PANTHER" id="PTHR33908:SF11">
    <property type="entry name" value="MEMBRANE PROTEIN"/>
    <property type="match status" value="1"/>
</dbReference>
<feature type="transmembrane region" description="Helical" evidence="8">
    <location>
        <begin position="331"/>
        <end position="349"/>
    </location>
</feature>
<evidence type="ECO:0000256" key="6">
    <source>
        <dbReference type="ARBA" id="ARBA00022989"/>
    </source>
</evidence>
<accession>A0ABR5NPL1</accession>
<keyword evidence="2" id="KW-1003">Cell membrane</keyword>
<dbReference type="Pfam" id="PF13231">
    <property type="entry name" value="PMT_2"/>
    <property type="match status" value="1"/>
</dbReference>